<gene>
    <name evidence="1" type="ORF">ACFPRK_16240</name>
</gene>
<dbReference type="RefSeq" id="WP_065847066.1">
    <property type="nucleotide sequence ID" value="NZ_JBHSKI010000006.1"/>
</dbReference>
<dbReference type="Proteomes" id="UP001596208">
    <property type="component" value="Unassembled WGS sequence"/>
</dbReference>
<sequence length="94" mass="10087">MSTITVWKCRTAEGAENGGTALKSLQEEGRATIRAAAVVTWPAKRSEPKNRQLVNPVGRRGAAIGIDDDFLAEVKQKVMPGTPALFPPALDEVE</sequence>
<keyword evidence="2" id="KW-1185">Reference proteome</keyword>
<dbReference type="EMBL" id="JBHSKI010000006">
    <property type="protein sequence ID" value="MFC5172144.1"/>
    <property type="molecule type" value="Genomic_DNA"/>
</dbReference>
<organism evidence="1 2">
    <name type="scientific">Streptomyces mutomycini</name>
    <dbReference type="NCBI Taxonomy" id="284036"/>
    <lineage>
        <taxon>Bacteria</taxon>
        <taxon>Bacillati</taxon>
        <taxon>Actinomycetota</taxon>
        <taxon>Actinomycetes</taxon>
        <taxon>Kitasatosporales</taxon>
        <taxon>Streptomycetaceae</taxon>
        <taxon>Streptomyces</taxon>
    </lineage>
</organism>
<evidence type="ECO:0000313" key="1">
    <source>
        <dbReference type="EMBL" id="MFC5172144.1"/>
    </source>
</evidence>
<proteinExistence type="predicted"/>
<accession>A0ABW0B4D0</accession>
<evidence type="ECO:0000313" key="2">
    <source>
        <dbReference type="Proteomes" id="UP001596208"/>
    </source>
</evidence>
<name>A0ABW0B4D0_9ACTN</name>
<reference evidence="2" key="1">
    <citation type="journal article" date="2019" name="Int. J. Syst. Evol. Microbiol.">
        <title>The Global Catalogue of Microorganisms (GCM) 10K type strain sequencing project: providing services to taxonomists for standard genome sequencing and annotation.</title>
        <authorList>
            <consortium name="The Broad Institute Genomics Platform"/>
            <consortium name="The Broad Institute Genome Sequencing Center for Infectious Disease"/>
            <person name="Wu L."/>
            <person name="Ma J."/>
        </authorList>
    </citation>
    <scope>NUCLEOTIDE SEQUENCE [LARGE SCALE GENOMIC DNA]</scope>
    <source>
        <strain evidence="2">CGMCC 4.1721</strain>
    </source>
</reference>
<protein>
    <submittedName>
        <fullName evidence="1">DUF1269 domain-containing protein</fullName>
    </submittedName>
</protein>
<comment type="caution">
    <text evidence="1">The sequence shown here is derived from an EMBL/GenBank/DDBJ whole genome shotgun (WGS) entry which is preliminary data.</text>
</comment>